<dbReference type="Pfam" id="PF00092">
    <property type="entry name" value="VWA"/>
    <property type="match status" value="1"/>
</dbReference>
<reference evidence="4" key="1">
    <citation type="submission" date="2021-12" db="EMBL/GenBank/DDBJ databases">
        <title>Discovery of the Pendulisporaceae a myxobacterial family with distinct sporulation behavior and unique specialized metabolism.</title>
        <authorList>
            <person name="Garcia R."/>
            <person name="Popoff A."/>
            <person name="Bader C.D."/>
            <person name="Loehr J."/>
            <person name="Walesch S."/>
            <person name="Walt C."/>
            <person name="Boldt J."/>
            <person name="Bunk B."/>
            <person name="Haeckl F.J.F.P.J."/>
            <person name="Gunesch A.P."/>
            <person name="Birkelbach J."/>
            <person name="Nuebel U."/>
            <person name="Pietschmann T."/>
            <person name="Bach T."/>
            <person name="Mueller R."/>
        </authorList>
    </citation>
    <scope>NUCLEOTIDE SEQUENCE</scope>
    <source>
        <strain evidence="4">MSr11367</strain>
    </source>
</reference>
<proteinExistence type="predicted"/>
<accession>A0ABZ2LD72</accession>
<protein>
    <submittedName>
        <fullName evidence="4">von Willebrand factor type A domain-containing protein</fullName>
    </submittedName>
</protein>
<dbReference type="Proteomes" id="UP001374803">
    <property type="component" value="Chromosome"/>
</dbReference>
<dbReference type="InterPro" id="IPR036465">
    <property type="entry name" value="vWFA_dom_sf"/>
</dbReference>
<evidence type="ECO:0000256" key="2">
    <source>
        <dbReference type="SAM" id="SignalP"/>
    </source>
</evidence>
<feature type="signal peptide" evidence="2">
    <location>
        <begin position="1"/>
        <end position="23"/>
    </location>
</feature>
<keyword evidence="5" id="KW-1185">Reference proteome</keyword>
<evidence type="ECO:0000313" key="4">
    <source>
        <dbReference type="EMBL" id="WXB08886.1"/>
    </source>
</evidence>
<dbReference type="Pfam" id="PF12450">
    <property type="entry name" value="vWF_A"/>
    <property type="match status" value="1"/>
</dbReference>
<dbReference type="InterPro" id="IPR002035">
    <property type="entry name" value="VWF_A"/>
</dbReference>
<feature type="compositionally biased region" description="Low complexity" evidence="1">
    <location>
        <begin position="79"/>
        <end position="101"/>
    </location>
</feature>
<organism evidence="4 5">
    <name type="scientific">Pendulispora rubella</name>
    <dbReference type="NCBI Taxonomy" id="2741070"/>
    <lineage>
        <taxon>Bacteria</taxon>
        <taxon>Pseudomonadati</taxon>
        <taxon>Myxococcota</taxon>
        <taxon>Myxococcia</taxon>
        <taxon>Myxococcales</taxon>
        <taxon>Sorangiineae</taxon>
        <taxon>Pendulisporaceae</taxon>
        <taxon>Pendulispora</taxon>
    </lineage>
</organism>
<keyword evidence="2" id="KW-0732">Signal</keyword>
<dbReference type="Pfam" id="PF12034">
    <property type="entry name" value="YfbK_C"/>
    <property type="match status" value="2"/>
</dbReference>
<dbReference type="RefSeq" id="WP_394838560.1">
    <property type="nucleotide sequence ID" value="NZ_CP089929.1"/>
</dbReference>
<gene>
    <name evidence="4" type="ORF">LVJ94_16810</name>
</gene>
<dbReference type="EMBL" id="CP089983">
    <property type="protein sequence ID" value="WXB08886.1"/>
    <property type="molecule type" value="Genomic_DNA"/>
</dbReference>
<feature type="domain" description="VWFA" evidence="3">
    <location>
        <begin position="220"/>
        <end position="399"/>
    </location>
</feature>
<dbReference type="PROSITE" id="PS50234">
    <property type="entry name" value="VWFA"/>
    <property type="match status" value="1"/>
</dbReference>
<feature type="chain" id="PRO_5046095952" evidence="2">
    <location>
        <begin position="24"/>
        <end position="576"/>
    </location>
</feature>
<dbReference type="SUPFAM" id="SSF53300">
    <property type="entry name" value="vWA-like"/>
    <property type="match status" value="1"/>
</dbReference>
<dbReference type="PROSITE" id="PS51257">
    <property type="entry name" value="PROKAR_LIPOPROTEIN"/>
    <property type="match status" value="1"/>
</dbReference>
<feature type="compositionally biased region" description="Low complexity" evidence="1">
    <location>
        <begin position="62"/>
        <end position="71"/>
    </location>
</feature>
<dbReference type="InterPro" id="IPR051266">
    <property type="entry name" value="CLCR"/>
</dbReference>
<feature type="region of interest" description="Disordered" evidence="1">
    <location>
        <begin position="27"/>
        <end position="112"/>
    </location>
</feature>
<dbReference type="InterPro" id="IPR022156">
    <property type="entry name" value="Uncharacterised_YfbK_N"/>
</dbReference>
<dbReference type="Gene3D" id="3.40.50.410">
    <property type="entry name" value="von Willebrand factor, type A domain"/>
    <property type="match status" value="1"/>
</dbReference>
<dbReference type="InterPro" id="IPR021908">
    <property type="entry name" value="YfbK_C"/>
</dbReference>
<evidence type="ECO:0000259" key="3">
    <source>
        <dbReference type="PROSITE" id="PS50234"/>
    </source>
</evidence>
<evidence type="ECO:0000313" key="5">
    <source>
        <dbReference type="Proteomes" id="UP001374803"/>
    </source>
</evidence>
<evidence type="ECO:0000256" key="1">
    <source>
        <dbReference type="SAM" id="MobiDB-lite"/>
    </source>
</evidence>
<dbReference type="PANTHER" id="PTHR10579">
    <property type="entry name" value="CALCIUM-ACTIVATED CHLORIDE CHANNEL REGULATOR"/>
    <property type="match status" value="1"/>
</dbReference>
<dbReference type="SMART" id="SM00327">
    <property type="entry name" value="VWA"/>
    <property type="match status" value="1"/>
</dbReference>
<name>A0ABZ2LD72_9BACT</name>
<feature type="region of interest" description="Disordered" evidence="1">
    <location>
        <begin position="471"/>
        <end position="491"/>
    </location>
</feature>
<sequence length="576" mass="61449">MRASRIRSIVPLLLSVGMAGCGAGNREAKTADLPAGAAVAQADEARAEESAPSPMATKSEPPRAQTASAPAAAPPPMAPMAKGAGAAPSRSPSAVGGMPVMPVAPPPEPQSNTEDYRDYGVNGATDPARDRLSTFAIDVDTASYSISRRKLLEGGLPPVSAVRAEEYLNYFDYGYEYKNSPLPYTIHLAGAPSPYAPGRHVLRIAIQAKRLSQAERRPVHLTYLVDTSGSMQSQDKIELAKKSLKILTSSLQSGDTIALCTYAGSVREVLGPTPAVAQKDRVMSAIDDLTTGGSTAMASGIDLAYRLAERGRVPGHVNHVVILSDGDANVGPTSHDVILNQIAHYKERGITLSTVGFGTGNYKDTMMEQLADKGDGNYSYIDSVEQARRVFSDQVSGTLEVVARDMKVQVDFSPEVVKEYRLIGYENRDVADKDFRNDHVDGGEVGAGHAVTALYDVVLKRQDRSPITVRVRHKPPAPKPGAPDVASEHAEAMQPGQIARSFDEAPRDLRFAAAVAGFAEILRQSPYAARTRMADVLRIARASNGGKPEQAEFIGLVERAGKLSPDSDRRIGAIAK</sequence>
<dbReference type="PANTHER" id="PTHR10579:SF43">
    <property type="entry name" value="ZINC FINGER (C3HC4-TYPE RING FINGER) FAMILY PROTEIN"/>
    <property type="match status" value="1"/>
</dbReference>